<keyword evidence="1" id="KW-0732">Signal</keyword>
<evidence type="ECO:0000313" key="4">
    <source>
        <dbReference type="Proteomes" id="UP000639274"/>
    </source>
</evidence>
<protein>
    <submittedName>
        <fullName evidence="3">Outer membrane lipoprotein-sorting protein</fullName>
    </submittedName>
</protein>
<keyword evidence="3" id="KW-0449">Lipoprotein</keyword>
<name>A0A974XXK1_9GAMM</name>
<evidence type="ECO:0000259" key="2">
    <source>
        <dbReference type="Pfam" id="PF17131"/>
    </source>
</evidence>
<gene>
    <name evidence="3" type="ORF">I8J32_012935</name>
</gene>
<feature type="signal peptide" evidence="1">
    <location>
        <begin position="1"/>
        <end position="23"/>
    </location>
</feature>
<dbReference type="Proteomes" id="UP000639274">
    <property type="component" value="Chromosome"/>
</dbReference>
<sequence length="262" mass="30084">MNFRLSSLPFALVLALFATSAHALDASQIMERNFAATKVSGFTGEVTLSLVNARDEKRVRRMSVRSRLRENGIDSAVLTRFGQPADIRGTGFLQIENGAADDDIWVYLPALGKTRRLASNNKRDSFFGTDFAYGDILLPAVDEYEHKLLREEAVDGADCHVIESRPREARTRDDTGYSRKISWVDSRTFVERKVEYYDTRDKLLKTQLTFDVKPEEPGRFMPMRRQMTNHQTGHRTLYQFDRFAVEKALKESDFSVRRLESN</sequence>
<dbReference type="RefSeq" id="WP_200612861.1">
    <property type="nucleotide sequence ID" value="NZ_CP071518.1"/>
</dbReference>
<dbReference type="Pfam" id="PF17131">
    <property type="entry name" value="LolA_like"/>
    <property type="match status" value="1"/>
</dbReference>
<feature type="chain" id="PRO_5037790284" evidence="1">
    <location>
        <begin position="24"/>
        <end position="262"/>
    </location>
</feature>
<feature type="domain" description="Uncharacterized protein TP-0789" evidence="2">
    <location>
        <begin position="76"/>
        <end position="260"/>
    </location>
</feature>
<dbReference type="Gene3D" id="2.50.20.10">
    <property type="entry name" value="Lipoprotein localisation LolA/LolB/LppX"/>
    <property type="match status" value="1"/>
</dbReference>
<reference evidence="3 4" key="1">
    <citation type="submission" date="2021-03" db="EMBL/GenBank/DDBJ databases">
        <title>Lysobacter sp. nov. isolated from soil of gangwondo yeongwol, south Korea.</title>
        <authorList>
            <person name="Kim K.R."/>
            <person name="Kim K.H."/>
            <person name="Jeon C.O."/>
        </authorList>
    </citation>
    <scope>NUCLEOTIDE SEQUENCE [LARGE SCALE GENOMIC DNA]</scope>
    <source>
        <strain evidence="3 4">R19</strain>
    </source>
</reference>
<dbReference type="KEGG" id="lsf:I8J32_012935"/>
<dbReference type="CDD" id="cd16329">
    <property type="entry name" value="LolA_like"/>
    <property type="match status" value="1"/>
</dbReference>
<dbReference type="EMBL" id="CP071518">
    <property type="protein sequence ID" value="QSX77642.1"/>
    <property type="molecule type" value="Genomic_DNA"/>
</dbReference>
<evidence type="ECO:0000313" key="3">
    <source>
        <dbReference type="EMBL" id="QSX77642.1"/>
    </source>
</evidence>
<accession>A0A974XXK1</accession>
<proteinExistence type="predicted"/>
<dbReference type="InterPro" id="IPR033399">
    <property type="entry name" value="TP_0789-like"/>
</dbReference>
<organism evidence="3 4">
    <name type="scientific">Agrilutibacter solisilvae</name>
    <dbReference type="NCBI Taxonomy" id="2763317"/>
    <lineage>
        <taxon>Bacteria</taxon>
        <taxon>Pseudomonadati</taxon>
        <taxon>Pseudomonadota</taxon>
        <taxon>Gammaproteobacteria</taxon>
        <taxon>Lysobacterales</taxon>
        <taxon>Lysobacteraceae</taxon>
        <taxon>Agrilutibacter</taxon>
    </lineage>
</organism>
<dbReference type="AlphaFoldDB" id="A0A974XXK1"/>
<evidence type="ECO:0000256" key="1">
    <source>
        <dbReference type="SAM" id="SignalP"/>
    </source>
</evidence>
<keyword evidence="4" id="KW-1185">Reference proteome</keyword>